<dbReference type="EMBL" id="RBCJ01000004">
    <property type="protein sequence ID" value="RKN78443.1"/>
    <property type="molecule type" value="Genomic_DNA"/>
</dbReference>
<dbReference type="Proteomes" id="UP000276603">
    <property type="component" value="Unassembled WGS sequence"/>
</dbReference>
<dbReference type="InterPro" id="IPR011008">
    <property type="entry name" value="Dimeric_a/b-barrel"/>
</dbReference>
<evidence type="ECO:0008006" key="3">
    <source>
        <dbReference type="Google" id="ProtNLM"/>
    </source>
</evidence>
<accession>A0A3B0BY70</accession>
<dbReference type="SUPFAM" id="SSF54909">
    <property type="entry name" value="Dimeric alpha+beta barrel"/>
    <property type="match status" value="1"/>
</dbReference>
<proteinExistence type="predicted"/>
<evidence type="ECO:0000313" key="2">
    <source>
        <dbReference type="Proteomes" id="UP000276603"/>
    </source>
</evidence>
<name>A0A3B0BY70_9FLAO</name>
<gene>
    <name evidence="1" type="ORF">D7Z94_19695</name>
</gene>
<reference evidence="1 2" key="1">
    <citation type="submission" date="2018-10" db="EMBL/GenBank/DDBJ databases">
        <title>Ulvibacterium marinum gen. nov., sp. nov., a novel marine bacterium of the family Flavobacteriaceae, isolated from a culture of the green alga Ulva prolifera.</title>
        <authorList>
            <person name="Zhang Z."/>
        </authorList>
    </citation>
    <scope>NUCLEOTIDE SEQUENCE [LARGE SCALE GENOMIC DNA]</scope>
    <source>
        <strain evidence="1 2">CCMM003</strain>
    </source>
</reference>
<keyword evidence="2" id="KW-1185">Reference proteome</keyword>
<evidence type="ECO:0000313" key="1">
    <source>
        <dbReference type="EMBL" id="RKN78443.1"/>
    </source>
</evidence>
<dbReference type="RefSeq" id="WP_120713350.1">
    <property type="nucleotide sequence ID" value="NZ_RBCJ01000004.1"/>
</dbReference>
<organism evidence="1 2">
    <name type="scientific">Ulvibacterium marinum</name>
    <dbReference type="NCBI Taxonomy" id="2419782"/>
    <lineage>
        <taxon>Bacteria</taxon>
        <taxon>Pseudomonadati</taxon>
        <taxon>Bacteroidota</taxon>
        <taxon>Flavobacteriia</taxon>
        <taxon>Flavobacteriales</taxon>
        <taxon>Flavobacteriaceae</taxon>
        <taxon>Ulvibacterium</taxon>
    </lineage>
</organism>
<dbReference type="Gene3D" id="3.30.70.100">
    <property type="match status" value="1"/>
</dbReference>
<protein>
    <recommendedName>
        <fullName evidence="3">ABM domain-containing protein</fullName>
    </recommendedName>
</protein>
<comment type="caution">
    <text evidence="1">The sequence shown here is derived from an EMBL/GenBank/DDBJ whole genome shotgun (WGS) entry which is preliminary data.</text>
</comment>
<sequence>MAYYVITRTIIEDQSSKEDVLAMSKESAEIFRKQPGLIEMKSLIAENETHLSTYLVWENQQSHLACMESKDFDGVTVQWTAFMKEGKIKFELETYQLVE</sequence>
<dbReference type="AlphaFoldDB" id="A0A3B0BY70"/>